<dbReference type="AlphaFoldDB" id="A0A0R2CG57"/>
<dbReference type="InterPro" id="IPR056411">
    <property type="entry name" value="CysS_C"/>
</dbReference>
<proteinExistence type="inferred from homology"/>
<feature type="coiled-coil region" evidence="14">
    <location>
        <begin position="314"/>
        <end position="341"/>
    </location>
</feature>
<dbReference type="GO" id="GO:0004817">
    <property type="term" value="F:cysteine-tRNA ligase activity"/>
    <property type="evidence" value="ECO:0007669"/>
    <property type="project" value="UniProtKB-UniRule"/>
</dbReference>
<organism evidence="16 17">
    <name type="scientific">Liquorilactobacillus cacaonum DSM 21116</name>
    <dbReference type="NCBI Taxonomy" id="1423729"/>
    <lineage>
        <taxon>Bacteria</taxon>
        <taxon>Bacillati</taxon>
        <taxon>Bacillota</taxon>
        <taxon>Bacilli</taxon>
        <taxon>Lactobacillales</taxon>
        <taxon>Lactobacillaceae</taxon>
        <taxon>Liquorilactobacillus</taxon>
    </lineage>
</organism>
<evidence type="ECO:0000259" key="15">
    <source>
        <dbReference type="SMART" id="SM00840"/>
    </source>
</evidence>
<feature type="binding site" evidence="13">
    <location>
        <position position="28"/>
    </location>
    <ligand>
        <name>Zn(2+)</name>
        <dbReference type="ChEBI" id="CHEBI:29105"/>
    </ligand>
</feature>
<keyword evidence="6 13" id="KW-0479">Metal-binding</keyword>
<evidence type="ECO:0000256" key="13">
    <source>
        <dbReference type="HAMAP-Rule" id="MF_00041"/>
    </source>
</evidence>
<dbReference type="Pfam" id="PF23493">
    <property type="entry name" value="CysS_C"/>
    <property type="match status" value="1"/>
</dbReference>
<dbReference type="SMART" id="SM00840">
    <property type="entry name" value="DALR_2"/>
    <property type="match status" value="1"/>
</dbReference>
<dbReference type="SUPFAM" id="SSF47323">
    <property type="entry name" value="Anticodon-binding domain of a subclass of class I aminoacyl-tRNA synthetases"/>
    <property type="match status" value="1"/>
</dbReference>
<dbReference type="GO" id="GO:0008270">
    <property type="term" value="F:zinc ion binding"/>
    <property type="evidence" value="ECO:0007669"/>
    <property type="project" value="UniProtKB-UniRule"/>
</dbReference>
<feature type="binding site" evidence="13">
    <location>
        <position position="274"/>
    </location>
    <ligand>
        <name>ATP</name>
        <dbReference type="ChEBI" id="CHEBI:30616"/>
    </ligand>
</feature>
<dbReference type="EC" id="6.1.1.16" evidence="13"/>
<dbReference type="GO" id="GO:0005524">
    <property type="term" value="F:ATP binding"/>
    <property type="evidence" value="ECO:0007669"/>
    <property type="project" value="UniProtKB-UniRule"/>
</dbReference>
<dbReference type="SUPFAM" id="SSF52374">
    <property type="entry name" value="Nucleotidylyl transferase"/>
    <property type="match status" value="1"/>
</dbReference>
<comment type="subunit">
    <text evidence="3 13">Monomer.</text>
</comment>
<dbReference type="GO" id="GO:0006423">
    <property type="term" value="P:cysteinyl-tRNA aminoacylation"/>
    <property type="evidence" value="ECO:0007669"/>
    <property type="project" value="UniProtKB-UniRule"/>
</dbReference>
<evidence type="ECO:0000256" key="11">
    <source>
        <dbReference type="ARBA" id="ARBA00023146"/>
    </source>
</evidence>
<evidence type="ECO:0000313" key="17">
    <source>
        <dbReference type="Proteomes" id="UP000051131"/>
    </source>
</evidence>
<comment type="cofactor">
    <cofactor evidence="13">
        <name>Zn(2+)</name>
        <dbReference type="ChEBI" id="CHEBI:29105"/>
    </cofactor>
    <text evidence="13">Binds 1 zinc ion per subunit.</text>
</comment>
<comment type="similarity">
    <text evidence="2 13">Belongs to the class-I aminoacyl-tRNA synthetase family.</text>
</comment>
<dbReference type="PATRIC" id="fig|1423729.3.peg.1397"/>
<feature type="domain" description="Cysteinyl-tRNA synthetase class Ia DALR" evidence="15">
    <location>
        <begin position="357"/>
        <end position="422"/>
    </location>
</feature>
<feature type="binding site" evidence="13">
    <location>
        <position position="237"/>
    </location>
    <ligand>
        <name>Zn(2+)</name>
        <dbReference type="ChEBI" id="CHEBI:29105"/>
    </ligand>
</feature>
<dbReference type="InterPro" id="IPR024909">
    <property type="entry name" value="Cys-tRNA/MSH_ligase"/>
</dbReference>
<dbReference type="FunFam" id="3.40.50.620:FF:000009">
    <property type="entry name" value="Cysteine--tRNA ligase"/>
    <property type="match status" value="1"/>
</dbReference>
<evidence type="ECO:0000313" key="16">
    <source>
        <dbReference type="EMBL" id="KRM90471.1"/>
    </source>
</evidence>
<dbReference type="InterPro" id="IPR014729">
    <property type="entry name" value="Rossmann-like_a/b/a_fold"/>
</dbReference>
<dbReference type="CDD" id="cd00672">
    <property type="entry name" value="CysRS_core"/>
    <property type="match status" value="1"/>
</dbReference>
<evidence type="ECO:0000256" key="3">
    <source>
        <dbReference type="ARBA" id="ARBA00011245"/>
    </source>
</evidence>
<protein>
    <recommendedName>
        <fullName evidence="13">Cysteine--tRNA ligase</fullName>
        <ecNumber evidence="13">6.1.1.16</ecNumber>
    </recommendedName>
    <alternativeName>
        <fullName evidence="13">Cysteinyl-tRNA synthetase</fullName>
        <shortName evidence="13">CysRS</shortName>
    </alternativeName>
</protein>
<dbReference type="EMBL" id="AYZE01000015">
    <property type="protein sequence ID" value="KRM90471.1"/>
    <property type="molecule type" value="Genomic_DNA"/>
</dbReference>
<keyword evidence="8 13" id="KW-0862">Zinc</keyword>
<dbReference type="Proteomes" id="UP000051131">
    <property type="component" value="Unassembled WGS sequence"/>
</dbReference>
<keyword evidence="10 13" id="KW-0648">Protein biosynthesis</keyword>
<keyword evidence="4 13" id="KW-0963">Cytoplasm</keyword>
<feature type="short sequence motif" description="'KMSKS' region" evidence="13">
    <location>
        <begin position="271"/>
        <end position="275"/>
    </location>
</feature>
<dbReference type="InterPro" id="IPR032678">
    <property type="entry name" value="tRNA-synt_1_cat_dom"/>
</dbReference>
<evidence type="ECO:0000256" key="4">
    <source>
        <dbReference type="ARBA" id="ARBA00022490"/>
    </source>
</evidence>
<keyword evidence="14" id="KW-0175">Coiled coil</keyword>
<feature type="binding site" evidence="13">
    <location>
        <position position="241"/>
    </location>
    <ligand>
        <name>Zn(2+)</name>
        <dbReference type="ChEBI" id="CHEBI:29105"/>
    </ligand>
</feature>
<evidence type="ECO:0000256" key="2">
    <source>
        <dbReference type="ARBA" id="ARBA00005594"/>
    </source>
</evidence>
<evidence type="ECO:0000256" key="6">
    <source>
        <dbReference type="ARBA" id="ARBA00022723"/>
    </source>
</evidence>
<evidence type="ECO:0000256" key="7">
    <source>
        <dbReference type="ARBA" id="ARBA00022741"/>
    </source>
</evidence>
<evidence type="ECO:0000256" key="9">
    <source>
        <dbReference type="ARBA" id="ARBA00022840"/>
    </source>
</evidence>
<dbReference type="RefSeq" id="WP_057829586.1">
    <property type="nucleotide sequence ID" value="NZ_AYZE01000015.1"/>
</dbReference>
<evidence type="ECO:0000256" key="1">
    <source>
        <dbReference type="ARBA" id="ARBA00004496"/>
    </source>
</evidence>
<dbReference type="Gene3D" id="1.20.120.1910">
    <property type="entry name" value="Cysteine-tRNA ligase, C-terminal anti-codon recognition domain"/>
    <property type="match status" value="1"/>
</dbReference>
<gene>
    <name evidence="13" type="primary">cysS</name>
    <name evidence="16" type="ORF">FC80_GL001376</name>
</gene>
<accession>A0A0R2CG57</accession>
<comment type="catalytic activity">
    <reaction evidence="12 13">
        <text>tRNA(Cys) + L-cysteine + ATP = L-cysteinyl-tRNA(Cys) + AMP + diphosphate</text>
        <dbReference type="Rhea" id="RHEA:17773"/>
        <dbReference type="Rhea" id="RHEA-COMP:9661"/>
        <dbReference type="Rhea" id="RHEA-COMP:9679"/>
        <dbReference type="ChEBI" id="CHEBI:30616"/>
        <dbReference type="ChEBI" id="CHEBI:33019"/>
        <dbReference type="ChEBI" id="CHEBI:35235"/>
        <dbReference type="ChEBI" id="CHEBI:78442"/>
        <dbReference type="ChEBI" id="CHEBI:78517"/>
        <dbReference type="ChEBI" id="CHEBI:456215"/>
        <dbReference type="EC" id="6.1.1.16"/>
    </reaction>
</comment>
<dbReference type="STRING" id="1423729.FC80_GL001376"/>
<evidence type="ECO:0000256" key="10">
    <source>
        <dbReference type="ARBA" id="ARBA00022917"/>
    </source>
</evidence>
<evidence type="ECO:0000256" key="8">
    <source>
        <dbReference type="ARBA" id="ARBA00022833"/>
    </source>
</evidence>
<dbReference type="InterPro" id="IPR015803">
    <property type="entry name" value="Cys-tRNA-ligase"/>
</dbReference>
<keyword evidence="11 13" id="KW-0030">Aminoacyl-tRNA synthetase</keyword>
<dbReference type="PRINTS" id="PR00983">
    <property type="entry name" value="TRNASYNTHCYS"/>
</dbReference>
<keyword evidence="9 13" id="KW-0067">ATP-binding</keyword>
<dbReference type="HAMAP" id="MF_00041">
    <property type="entry name" value="Cys_tRNA_synth"/>
    <property type="match status" value="1"/>
</dbReference>
<evidence type="ECO:0000256" key="14">
    <source>
        <dbReference type="SAM" id="Coils"/>
    </source>
</evidence>
<name>A0A0R2CG57_9LACO</name>
<reference evidence="16 17" key="1">
    <citation type="journal article" date="2015" name="Genome Announc.">
        <title>Expanding the biotechnology potential of lactobacilli through comparative genomics of 213 strains and associated genera.</title>
        <authorList>
            <person name="Sun Z."/>
            <person name="Harris H.M."/>
            <person name="McCann A."/>
            <person name="Guo C."/>
            <person name="Argimon S."/>
            <person name="Zhang W."/>
            <person name="Yang X."/>
            <person name="Jeffery I.B."/>
            <person name="Cooney J.C."/>
            <person name="Kagawa T.F."/>
            <person name="Liu W."/>
            <person name="Song Y."/>
            <person name="Salvetti E."/>
            <person name="Wrobel A."/>
            <person name="Rasinkangas P."/>
            <person name="Parkhill J."/>
            <person name="Rea M.C."/>
            <person name="O'Sullivan O."/>
            <person name="Ritari J."/>
            <person name="Douillard F.P."/>
            <person name="Paul Ross R."/>
            <person name="Yang R."/>
            <person name="Briner A.E."/>
            <person name="Felis G.E."/>
            <person name="de Vos W.M."/>
            <person name="Barrangou R."/>
            <person name="Klaenhammer T.R."/>
            <person name="Caufield P.W."/>
            <person name="Cui Y."/>
            <person name="Zhang H."/>
            <person name="O'Toole P.W."/>
        </authorList>
    </citation>
    <scope>NUCLEOTIDE SEQUENCE [LARGE SCALE GENOMIC DNA]</scope>
    <source>
        <strain evidence="16 17">DSM 21116</strain>
    </source>
</reference>
<sequence length="473" mass="54531">MIQLYNTLTNKKEDFTPIEPGHVTMYVCGPTVYNYIHIGNARSAIAFDTIRRYFEYSGFKVKYVSNFTDVDDKIIAASKKLKISPREVADKFIDAFYEDTESLNIKRATLNPRVMDTMFDIIEFIKVLVAKKYAYESQGDVYYRARKFMNYGELSGQSVDELELGASERVSSDEIKKKEDPLDFALWKAAKKNEIFWESPWGNGRPGWHIECSVMATKFLGDTIDIHAGGQDLEFPHHENEIAQSEAKTGKKFANYWLHNGFVTIGDDEVKMSKSLGNFITVHDLIKEVNPRILRFFMATTQYRRPIKYSQANLEDAAANLKKLQVSISNARYRLEDAKEAEIDSEMYKYFEQQKLAFKQAMDDDFNVQNAITVVYALAKKLNVYSSKKQVEKNTLKLFIESLVEQLSIFGVNLDNSKDVNVDATYIEGLIQQRNDARKNKDFQKSDQIRELLKEKGIVLEDTAQGTRWKKDE</sequence>
<dbReference type="GO" id="GO:0005829">
    <property type="term" value="C:cytosol"/>
    <property type="evidence" value="ECO:0007669"/>
    <property type="project" value="TreeGrafter"/>
</dbReference>
<dbReference type="PANTHER" id="PTHR10890">
    <property type="entry name" value="CYSTEINYL-TRNA SYNTHETASE"/>
    <property type="match status" value="1"/>
</dbReference>
<feature type="binding site" evidence="13">
    <location>
        <position position="212"/>
    </location>
    <ligand>
        <name>Zn(2+)</name>
        <dbReference type="ChEBI" id="CHEBI:29105"/>
    </ligand>
</feature>
<dbReference type="OrthoDB" id="9815130at2"/>
<dbReference type="Pfam" id="PF09190">
    <property type="entry name" value="DALR_2"/>
    <property type="match status" value="1"/>
</dbReference>
<dbReference type="NCBIfam" id="TIGR00435">
    <property type="entry name" value="cysS"/>
    <property type="match status" value="1"/>
</dbReference>
<feature type="short sequence motif" description="'HIGH' region" evidence="13">
    <location>
        <begin position="30"/>
        <end position="40"/>
    </location>
</feature>
<dbReference type="Gene3D" id="3.40.50.620">
    <property type="entry name" value="HUPs"/>
    <property type="match status" value="1"/>
</dbReference>
<dbReference type="PANTHER" id="PTHR10890:SF3">
    <property type="entry name" value="CYSTEINE--TRNA LIGASE, CYTOPLASMIC"/>
    <property type="match status" value="1"/>
</dbReference>
<dbReference type="InterPro" id="IPR015273">
    <property type="entry name" value="Cys-tRNA-synt_Ia_DALR"/>
</dbReference>
<comment type="caution">
    <text evidence="16">The sequence shown here is derived from an EMBL/GenBank/DDBJ whole genome shotgun (WGS) entry which is preliminary data.</text>
</comment>
<keyword evidence="17" id="KW-1185">Reference proteome</keyword>
<keyword evidence="7 13" id="KW-0547">Nucleotide-binding</keyword>
<evidence type="ECO:0000256" key="5">
    <source>
        <dbReference type="ARBA" id="ARBA00022598"/>
    </source>
</evidence>
<evidence type="ECO:0000256" key="12">
    <source>
        <dbReference type="ARBA" id="ARBA00047398"/>
    </source>
</evidence>
<dbReference type="InterPro" id="IPR009080">
    <property type="entry name" value="tRNAsynth_Ia_anticodon-bd"/>
</dbReference>
<comment type="subcellular location">
    <subcellularLocation>
        <location evidence="1 13">Cytoplasm</location>
    </subcellularLocation>
</comment>
<dbReference type="Pfam" id="PF01406">
    <property type="entry name" value="tRNA-synt_1e"/>
    <property type="match status" value="1"/>
</dbReference>
<keyword evidence="5 13" id="KW-0436">Ligase</keyword>